<accession>A0A0B6Z0M4</accession>
<evidence type="ECO:0000313" key="1">
    <source>
        <dbReference type="EMBL" id="CEK62144.1"/>
    </source>
</evidence>
<name>A0A0B6Z0M4_9EUPU</name>
<protein>
    <submittedName>
        <fullName evidence="1">Uncharacterized protein</fullName>
    </submittedName>
</protein>
<gene>
    <name evidence="1" type="primary">ORF44344</name>
    <name evidence="2" type="synonym">ORF44347</name>
</gene>
<dbReference type="EMBL" id="HACG01015279">
    <property type="protein sequence ID" value="CEK62144.1"/>
    <property type="molecule type" value="Transcribed_RNA"/>
</dbReference>
<proteinExistence type="predicted"/>
<sequence>MIPGSNPLQCQWDFILTVAALSLTLLQLGTRETLERKGSQRDLDHIIYHV</sequence>
<dbReference type="AlphaFoldDB" id="A0A0B6Z0M4"/>
<evidence type="ECO:0000313" key="2">
    <source>
        <dbReference type="EMBL" id="CEK62145.1"/>
    </source>
</evidence>
<organism evidence="1">
    <name type="scientific">Arion vulgaris</name>
    <dbReference type="NCBI Taxonomy" id="1028688"/>
    <lineage>
        <taxon>Eukaryota</taxon>
        <taxon>Metazoa</taxon>
        <taxon>Spiralia</taxon>
        <taxon>Lophotrochozoa</taxon>
        <taxon>Mollusca</taxon>
        <taxon>Gastropoda</taxon>
        <taxon>Heterobranchia</taxon>
        <taxon>Euthyneura</taxon>
        <taxon>Panpulmonata</taxon>
        <taxon>Eupulmonata</taxon>
        <taxon>Stylommatophora</taxon>
        <taxon>Helicina</taxon>
        <taxon>Arionoidea</taxon>
        <taxon>Arionidae</taxon>
        <taxon>Arion</taxon>
    </lineage>
</organism>
<reference evidence="1" key="1">
    <citation type="submission" date="2014-12" db="EMBL/GenBank/DDBJ databases">
        <title>Insight into the proteome of Arion vulgaris.</title>
        <authorList>
            <person name="Aradska J."/>
            <person name="Bulat T."/>
            <person name="Smidak R."/>
            <person name="Sarate P."/>
            <person name="Gangsoo J."/>
            <person name="Sialana F."/>
            <person name="Bilban M."/>
            <person name="Lubec G."/>
        </authorList>
    </citation>
    <scope>NUCLEOTIDE SEQUENCE</scope>
    <source>
        <tissue evidence="1">Skin</tissue>
    </source>
</reference>
<dbReference type="EMBL" id="HACG01015280">
    <property type="protein sequence ID" value="CEK62145.1"/>
    <property type="molecule type" value="Transcribed_RNA"/>
</dbReference>